<evidence type="ECO:0000256" key="7">
    <source>
        <dbReference type="RuleBase" id="RU004326"/>
    </source>
</evidence>
<dbReference type="InterPro" id="IPR005844">
    <property type="entry name" value="A-D-PHexomutase_a/b/a-I"/>
</dbReference>
<keyword evidence="3" id="KW-0597">Phosphoprotein</keyword>
<dbReference type="InterPro" id="IPR036900">
    <property type="entry name" value="A-D-PHexomutase_C_sf"/>
</dbReference>
<dbReference type="InterPro" id="IPR016055">
    <property type="entry name" value="A-D-PHexomutase_a/b/a-I/II/III"/>
</dbReference>
<dbReference type="GO" id="GO:0004614">
    <property type="term" value="F:phosphoglucomutase activity"/>
    <property type="evidence" value="ECO:0007669"/>
    <property type="project" value="UniProtKB-EC"/>
</dbReference>
<evidence type="ECO:0000256" key="5">
    <source>
        <dbReference type="ARBA" id="ARBA00022842"/>
    </source>
</evidence>
<comment type="cofactor">
    <cofactor evidence="1">
        <name>Mg(2+)</name>
        <dbReference type="ChEBI" id="CHEBI:18420"/>
    </cofactor>
</comment>
<evidence type="ECO:0000256" key="1">
    <source>
        <dbReference type="ARBA" id="ARBA00001946"/>
    </source>
</evidence>
<dbReference type="InterPro" id="IPR005845">
    <property type="entry name" value="A-D-PHexomutase_a/b/a-II"/>
</dbReference>
<evidence type="ECO:0000313" key="12">
    <source>
        <dbReference type="EMBL" id="SBW12390.1"/>
    </source>
</evidence>
<dbReference type="GO" id="GO:0006166">
    <property type="term" value="P:purine ribonucleoside salvage"/>
    <property type="evidence" value="ECO:0007669"/>
    <property type="project" value="TreeGrafter"/>
</dbReference>
<dbReference type="EMBL" id="FLUP01000002">
    <property type="protein sequence ID" value="SBW12390.1"/>
    <property type="molecule type" value="Genomic_DNA"/>
</dbReference>
<dbReference type="PANTHER" id="PTHR45745">
    <property type="entry name" value="PHOSPHOMANNOMUTASE 45A"/>
    <property type="match status" value="1"/>
</dbReference>
<keyword evidence="5 7" id="KW-0460">Magnesium</keyword>
<feature type="domain" description="Alpha-D-phosphohexomutase C-terminal" evidence="8">
    <location>
        <begin position="491"/>
        <end position="537"/>
    </location>
</feature>
<protein>
    <submittedName>
        <fullName evidence="12">Phosphoglucomutase</fullName>
        <ecNumber evidence="12">5.4.2.2</ecNumber>
    </submittedName>
</protein>
<dbReference type="GO" id="GO:0000287">
    <property type="term" value="F:magnesium ion binding"/>
    <property type="evidence" value="ECO:0007669"/>
    <property type="project" value="InterPro"/>
</dbReference>
<evidence type="ECO:0000256" key="2">
    <source>
        <dbReference type="ARBA" id="ARBA00010231"/>
    </source>
</evidence>
<evidence type="ECO:0000256" key="3">
    <source>
        <dbReference type="ARBA" id="ARBA00022553"/>
    </source>
</evidence>
<evidence type="ECO:0000256" key="4">
    <source>
        <dbReference type="ARBA" id="ARBA00022723"/>
    </source>
</evidence>
<dbReference type="InterPro" id="IPR005852">
    <property type="entry name" value="PGM_a-D-Glc-sp"/>
</dbReference>
<dbReference type="InterPro" id="IPR005846">
    <property type="entry name" value="A-D-PHexomutase_a/b/a-III"/>
</dbReference>
<dbReference type="GO" id="GO:0008973">
    <property type="term" value="F:phosphopentomutase activity"/>
    <property type="evidence" value="ECO:0007669"/>
    <property type="project" value="TreeGrafter"/>
</dbReference>
<dbReference type="CDD" id="cd05801">
    <property type="entry name" value="PGM_like3"/>
    <property type="match status" value="1"/>
</dbReference>
<keyword evidence="4 7" id="KW-0479">Metal-binding</keyword>
<dbReference type="GO" id="GO:0005975">
    <property type="term" value="P:carbohydrate metabolic process"/>
    <property type="evidence" value="ECO:0007669"/>
    <property type="project" value="InterPro"/>
</dbReference>
<proteinExistence type="inferred from homology"/>
<accession>A0A212KL60</accession>
<dbReference type="NCBIfam" id="TIGR01132">
    <property type="entry name" value="pgm"/>
    <property type="match status" value="1"/>
</dbReference>
<dbReference type="AlphaFoldDB" id="A0A212KL60"/>
<reference evidence="12" key="1">
    <citation type="submission" date="2016-04" db="EMBL/GenBank/DDBJ databases">
        <authorList>
            <person name="Evans L.H."/>
            <person name="Alamgir A."/>
            <person name="Owens N."/>
            <person name="Weber N.D."/>
            <person name="Virtaneva K."/>
            <person name="Barbian K."/>
            <person name="Babar A."/>
            <person name="Rosenke K."/>
        </authorList>
    </citation>
    <scope>NUCLEOTIDE SEQUENCE</scope>
    <source>
        <strain evidence="12">92-2</strain>
    </source>
</reference>
<evidence type="ECO:0000259" key="11">
    <source>
        <dbReference type="Pfam" id="PF02880"/>
    </source>
</evidence>
<dbReference type="Gene3D" id="3.30.310.50">
    <property type="entry name" value="Alpha-D-phosphohexomutase, C-terminal domain"/>
    <property type="match status" value="1"/>
</dbReference>
<feature type="domain" description="Alpha-D-phosphohexomutase alpha/beta/alpha" evidence="9">
    <location>
        <begin position="41"/>
        <end position="182"/>
    </location>
</feature>
<dbReference type="InterPro" id="IPR016066">
    <property type="entry name" value="A-D-PHexomutase_CS"/>
</dbReference>
<evidence type="ECO:0000259" key="10">
    <source>
        <dbReference type="Pfam" id="PF02879"/>
    </source>
</evidence>
<dbReference type="PROSITE" id="PS00710">
    <property type="entry name" value="PGM_PMM"/>
    <property type="match status" value="1"/>
</dbReference>
<dbReference type="SUPFAM" id="SSF55957">
    <property type="entry name" value="Phosphoglucomutase, C-terminal domain"/>
    <property type="match status" value="1"/>
</dbReference>
<feature type="domain" description="Alpha-D-phosphohexomutase alpha/beta/alpha" evidence="11">
    <location>
        <begin position="322"/>
        <end position="440"/>
    </location>
</feature>
<dbReference type="InterPro" id="IPR005843">
    <property type="entry name" value="A-D-PHexomutase_C"/>
</dbReference>
<feature type="domain" description="Alpha-D-phosphohexomutase alpha/beta/alpha" evidence="10">
    <location>
        <begin position="212"/>
        <end position="317"/>
    </location>
</feature>
<name>A0A212KL60_9BACT</name>
<keyword evidence="6 12" id="KW-0413">Isomerase</keyword>
<gene>
    <name evidence="12" type="primary">pgm</name>
    <name evidence="12" type="ORF">KM92DES2_20473</name>
</gene>
<evidence type="ECO:0000256" key="6">
    <source>
        <dbReference type="ARBA" id="ARBA00023235"/>
    </source>
</evidence>
<organism evidence="12">
    <name type="scientific">uncultured Desulfovibrio sp</name>
    <dbReference type="NCBI Taxonomy" id="167968"/>
    <lineage>
        <taxon>Bacteria</taxon>
        <taxon>Pseudomonadati</taxon>
        <taxon>Thermodesulfobacteriota</taxon>
        <taxon>Desulfovibrionia</taxon>
        <taxon>Desulfovibrionales</taxon>
        <taxon>Desulfovibrionaceae</taxon>
        <taxon>Desulfovibrio</taxon>
        <taxon>environmental samples</taxon>
    </lineage>
</organism>
<dbReference type="Pfam" id="PF02880">
    <property type="entry name" value="PGM_PMM_III"/>
    <property type="match status" value="1"/>
</dbReference>
<dbReference type="Pfam" id="PF02878">
    <property type="entry name" value="PGM_PMM_I"/>
    <property type="match status" value="1"/>
</dbReference>
<sequence length="549" mass="59077">MPVVHSDAGHLPGLEKLENIPALMSAYYTEFPNPALAAQRVAFGTSGHRGTSVLCSFNEEHIYAITQAVCDYRAAKGIDGPLFLGGDTHALSEAAFRSALEVLVANNVNVCISAGGAYTATPAISHAVLKWNAGRVNGLADGIVITPSHNPPRDGGFKYNPPHGGPAEAEVTSQIEKCANAYLENGNKGVKLTHLRAARASSLVEEYDFIGSYVQDLAGVLDMKAIASSGLRIGVDPLGGASLPMWEPIAEAYRIDLEVVNRAVDPTFRFVPCDKDGKIRMDCSSPYAMSRLLDLRDHFDLSFACDPDSDRHGIVTRNELMNPNHYLSVAAWYLFRTRRGWPAQRGIGKTLVTSAMLDRVGKDLGRPVVEVPVGFKWFVPYLLNGRCGFGCEESAGASFLCFDGTPWSTDKDGPLMCLLAAEMMAVEQSSPDELYTKLTERLGAPAYQRLDAPADDNVRAKLAALTPESVSLKTLAGSPVTSVLTRAPGNDASIGGVKVVSDDGWFAVRPSGTEAICKVYTESFKGEDHLQALQKDAIDFLEHLLKGDA</sequence>
<dbReference type="SUPFAM" id="SSF53738">
    <property type="entry name" value="Phosphoglucomutase, first 3 domains"/>
    <property type="match status" value="3"/>
</dbReference>
<dbReference type="RefSeq" id="WP_227118350.1">
    <property type="nucleotide sequence ID" value="NZ_LT598928.1"/>
</dbReference>
<dbReference type="PANTHER" id="PTHR45745:SF1">
    <property type="entry name" value="PHOSPHOGLUCOMUTASE 2B-RELATED"/>
    <property type="match status" value="1"/>
</dbReference>
<dbReference type="Pfam" id="PF02879">
    <property type="entry name" value="PGM_PMM_II"/>
    <property type="match status" value="1"/>
</dbReference>
<dbReference type="Gene3D" id="3.40.120.10">
    <property type="entry name" value="Alpha-D-Glucose-1,6-Bisphosphate, subunit A, domain 3"/>
    <property type="match status" value="3"/>
</dbReference>
<comment type="similarity">
    <text evidence="2 7">Belongs to the phosphohexose mutase family.</text>
</comment>
<dbReference type="EC" id="5.4.2.2" evidence="12"/>
<evidence type="ECO:0000259" key="8">
    <source>
        <dbReference type="Pfam" id="PF00408"/>
    </source>
</evidence>
<dbReference type="Pfam" id="PF00408">
    <property type="entry name" value="PGM_PMM_IV"/>
    <property type="match status" value="1"/>
</dbReference>
<evidence type="ECO:0000259" key="9">
    <source>
        <dbReference type="Pfam" id="PF02878"/>
    </source>
</evidence>